<evidence type="ECO:0008006" key="3">
    <source>
        <dbReference type="Google" id="ProtNLM"/>
    </source>
</evidence>
<proteinExistence type="predicted"/>
<dbReference type="AlphaFoldDB" id="A0A3M0HYN2"/>
<comment type="caution">
    <text evidence="1">The sequence shown here is derived from an EMBL/GenBank/DDBJ whole genome shotgun (WGS) entry which is preliminary data.</text>
</comment>
<accession>A0A3M0HYN2</accession>
<dbReference type="Proteomes" id="UP000270471">
    <property type="component" value="Unassembled WGS sequence"/>
</dbReference>
<evidence type="ECO:0000313" key="2">
    <source>
        <dbReference type="Proteomes" id="UP000270471"/>
    </source>
</evidence>
<protein>
    <recommendedName>
        <fullName evidence="3">Mucin</fullName>
    </recommendedName>
</protein>
<sequence>MSIALDSPTALRTTDDPQALLNAVAPHITELTVNVFDSGMSLWDREVALLLRDHTMVRDMAERILGNAVMYVMGSIENPDVHLGVGKLVDIGVHQLILDTPVWWGICRLYNGGRFKHHAPFIERRRDGLCLRTGDFLKSQGWPIDEELWAIDGADCSPCDDKVPDSH</sequence>
<evidence type="ECO:0000313" key="1">
    <source>
        <dbReference type="EMBL" id="RMB81308.1"/>
    </source>
</evidence>
<reference evidence="1 2" key="1">
    <citation type="submission" date="2017-11" db="EMBL/GenBank/DDBJ databases">
        <title>Draft genome of actinobacteria isolated from guarana (Paullinia cupana (Mart.) Ducke.</title>
        <authorList>
            <person name="Siqueira K.A."/>
            <person name="Liotti R.G."/>
            <person name="Mendes T.A.O."/>
            <person name="Soares M.A."/>
        </authorList>
    </citation>
    <scope>NUCLEOTIDE SEQUENCE [LARGE SCALE GENOMIC DNA]</scope>
    <source>
        <strain evidence="1 2">193</strain>
    </source>
</reference>
<gene>
    <name evidence="1" type="ORF">CTZ28_35505</name>
</gene>
<dbReference type="OrthoDB" id="5328543at2"/>
<name>A0A3M0HYN2_9ACTN</name>
<dbReference type="EMBL" id="PENI01000032">
    <property type="protein sequence ID" value="RMB81308.1"/>
    <property type="molecule type" value="Genomic_DNA"/>
</dbReference>
<keyword evidence="2" id="KW-1185">Reference proteome</keyword>
<dbReference type="RefSeq" id="WP_121893889.1">
    <property type="nucleotide sequence ID" value="NZ_PENI01000032.1"/>
</dbReference>
<organism evidence="1 2">
    <name type="scientific">Streptomyces shenzhenensis</name>
    <dbReference type="NCBI Taxonomy" id="943815"/>
    <lineage>
        <taxon>Bacteria</taxon>
        <taxon>Bacillati</taxon>
        <taxon>Actinomycetota</taxon>
        <taxon>Actinomycetes</taxon>
        <taxon>Kitasatosporales</taxon>
        <taxon>Streptomycetaceae</taxon>
        <taxon>Streptomyces</taxon>
    </lineage>
</organism>